<dbReference type="PROSITE" id="PS50893">
    <property type="entry name" value="ABC_TRANSPORTER_2"/>
    <property type="match status" value="1"/>
</dbReference>
<name>A0ABS5YCP8_9GAMM</name>
<dbReference type="Proteomes" id="UP000811282">
    <property type="component" value="Unassembled WGS sequence"/>
</dbReference>
<feature type="compositionally biased region" description="Polar residues" evidence="3">
    <location>
        <begin position="194"/>
        <end position="214"/>
    </location>
</feature>
<comment type="caution">
    <text evidence="5">The sequence shown here is derived from an EMBL/GenBank/DDBJ whole genome shotgun (WGS) entry which is preliminary data.</text>
</comment>
<protein>
    <submittedName>
        <fullName evidence="5">ATP-binding cassette domain-containing protein</fullName>
    </submittedName>
</protein>
<accession>A0ABS5YCP8</accession>
<keyword evidence="2 5" id="KW-0067">ATP-binding</keyword>
<dbReference type="CDD" id="cd03215">
    <property type="entry name" value="ABC_Carb_Monos_II"/>
    <property type="match status" value="1"/>
</dbReference>
<dbReference type="PANTHER" id="PTHR43790">
    <property type="entry name" value="CARBOHYDRATE TRANSPORT ATP-BINDING PROTEIN MG119-RELATED"/>
    <property type="match status" value="1"/>
</dbReference>
<feature type="region of interest" description="Disordered" evidence="3">
    <location>
        <begin position="190"/>
        <end position="277"/>
    </location>
</feature>
<dbReference type="SUPFAM" id="SSF52540">
    <property type="entry name" value="P-loop containing nucleoside triphosphate hydrolases"/>
    <property type="match status" value="2"/>
</dbReference>
<keyword evidence="6" id="KW-1185">Reference proteome</keyword>
<dbReference type="InterPro" id="IPR050107">
    <property type="entry name" value="ABC_carbohydrate_import_ATPase"/>
</dbReference>
<evidence type="ECO:0000259" key="4">
    <source>
        <dbReference type="PROSITE" id="PS50893"/>
    </source>
</evidence>
<dbReference type="Pfam" id="PF00005">
    <property type="entry name" value="ABC_tran"/>
    <property type="match status" value="2"/>
</dbReference>
<reference evidence="5 6" key="1">
    <citation type="journal article" date="2021" name="Genome Biol. Evol.">
        <title>The evolution of interdependence in a four-way mealybug symbiosis.</title>
        <authorList>
            <person name="Garber A.I."/>
            <person name="Kupper M."/>
            <person name="Laetsch D.R."/>
            <person name="Weldon S.R."/>
            <person name="Ladinsky M.S."/>
            <person name="Bjorkman P.J."/>
            <person name="McCutcheon J.P."/>
        </authorList>
    </citation>
    <scope>NUCLEOTIDE SEQUENCE [LARGE SCALE GENOMIC DNA]</scope>
    <source>
        <strain evidence="5">SOD</strain>
    </source>
</reference>
<dbReference type="EMBL" id="JAFJYC010000001">
    <property type="protein sequence ID" value="MBT9432742.1"/>
    <property type="molecule type" value="Genomic_DNA"/>
</dbReference>
<keyword evidence="1" id="KW-0547">Nucleotide-binding</keyword>
<evidence type="ECO:0000256" key="1">
    <source>
        <dbReference type="ARBA" id="ARBA00022741"/>
    </source>
</evidence>
<dbReference type="PANTHER" id="PTHR43790:SF4">
    <property type="entry name" value="GUANOSINE IMPORT ATP-BINDING PROTEIN NUPO"/>
    <property type="match status" value="1"/>
</dbReference>
<evidence type="ECO:0000313" key="5">
    <source>
        <dbReference type="EMBL" id="MBT9432742.1"/>
    </source>
</evidence>
<proteinExistence type="predicted"/>
<feature type="compositionally biased region" description="Low complexity" evidence="3">
    <location>
        <begin position="242"/>
        <end position="263"/>
    </location>
</feature>
<dbReference type="InterPro" id="IPR003439">
    <property type="entry name" value="ABC_transporter-like_ATP-bd"/>
</dbReference>
<dbReference type="GO" id="GO:0005524">
    <property type="term" value="F:ATP binding"/>
    <property type="evidence" value="ECO:0007669"/>
    <property type="project" value="UniProtKB-KW"/>
</dbReference>
<evidence type="ECO:0000256" key="3">
    <source>
        <dbReference type="SAM" id="MobiDB-lite"/>
    </source>
</evidence>
<evidence type="ECO:0000313" key="6">
    <source>
        <dbReference type="Proteomes" id="UP000811282"/>
    </source>
</evidence>
<organism evidence="5 6">
    <name type="scientific">Candidatus Sodalis endolongispinus</name>
    <dbReference type="NCBI Taxonomy" id="2812662"/>
    <lineage>
        <taxon>Bacteria</taxon>
        <taxon>Pseudomonadati</taxon>
        <taxon>Pseudomonadota</taxon>
        <taxon>Gammaproteobacteria</taxon>
        <taxon>Enterobacterales</taxon>
        <taxon>Bruguierivoracaceae</taxon>
        <taxon>Sodalis</taxon>
    </lineage>
</organism>
<feature type="domain" description="ABC transporter" evidence="4">
    <location>
        <begin position="279"/>
        <end position="522"/>
    </location>
</feature>
<evidence type="ECO:0000256" key="2">
    <source>
        <dbReference type="ARBA" id="ARBA00022840"/>
    </source>
</evidence>
<dbReference type="InterPro" id="IPR027417">
    <property type="entry name" value="P-loop_NTPase"/>
</dbReference>
<sequence>MVTSRWLAQRIGSPRQALALGIGTVFQHPMLVPTLTLAENLALGDPWWRRPARRHYAAEVARLGARLGVTVDATVEVSALSLGERQQAEILRALLRGSRVLLLDEPTALLTPHDAERLGLLMRRLVAQGLAVVFITHKLNEALAWGDRISVLRLGRKVGEIPPARLRALSPAAARRDVLDWMFHRAGEGESRAAQATTLSDIGTPPSAQGTSAPSPDKDGSPSTPASPEWNADNDRPPSGPGAPARSPDNDGSSSAPGAPARSPDNDRPSPGRFGSTPLLVAQRLSVADARVALRDIDFSVAGGEILGIAGIDGNGQTQLDEAQAGQRRLSAGCIWLAGQALQNYSLRERRRRGLSYVTDDRLGEGTVATLTVAENLLLKQIGAPPFWRGGIRRPVRIDAFARRRIRAFDIRPPEAQTPVGTLSGGNVQKILLARELNHRARAVIFAKPTYSLDLHNSLAIRERIRQSAAQGVAVVLISTDLDELLALSHRVAVLRRGQIAGMVVNDAHARRRIGALISGETP</sequence>
<gene>
    <name evidence="5" type="ORF">JZM24_12515</name>
</gene>
<dbReference type="Gene3D" id="3.40.50.300">
    <property type="entry name" value="P-loop containing nucleotide triphosphate hydrolases"/>
    <property type="match status" value="2"/>
</dbReference>